<organism evidence="1 2">
    <name type="scientific">Ancylostoma caninum</name>
    <name type="common">Dog hookworm</name>
    <dbReference type="NCBI Taxonomy" id="29170"/>
    <lineage>
        <taxon>Eukaryota</taxon>
        <taxon>Metazoa</taxon>
        <taxon>Ecdysozoa</taxon>
        <taxon>Nematoda</taxon>
        <taxon>Chromadorea</taxon>
        <taxon>Rhabditida</taxon>
        <taxon>Rhabditina</taxon>
        <taxon>Rhabditomorpha</taxon>
        <taxon>Strongyloidea</taxon>
        <taxon>Ancylostomatidae</taxon>
        <taxon>Ancylostomatinae</taxon>
        <taxon>Ancylostoma</taxon>
    </lineage>
</organism>
<dbReference type="AlphaFoldDB" id="A0A368FJW0"/>
<protein>
    <submittedName>
        <fullName evidence="1">Uncharacterized protein</fullName>
    </submittedName>
</protein>
<proteinExistence type="predicted"/>
<keyword evidence="2" id="KW-1185">Reference proteome</keyword>
<accession>A0A368FJW0</accession>
<evidence type="ECO:0000313" key="2">
    <source>
        <dbReference type="Proteomes" id="UP000252519"/>
    </source>
</evidence>
<dbReference type="OrthoDB" id="10435218at2759"/>
<gene>
    <name evidence="1" type="ORF">ANCCAN_22942</name>
</gene>
<sequence length="139" mass="16178">MKFCQHCDYVFKFEANTKLLRKFLRNRFVFFSRRNCHIFRMKSVNFRELNVDEQVVIHRDVSDLMGLLKQIRQKIGYHVCFLGGCRDTVPSFENGIAVIPLPDFRGRHYKEILSENNPDEMSSLGFAAGAAVHEIGHLV</sequence>
<reference evidence="1 2" key="1">
    <citation type="submission" date="2014-10" db="EMBL/GenBank/DDBJ databases">
        <title>Draft genome of the hookworm Ancylostoma caninum.</title>
        <authorList>
            <person name="Mitreva M."/>
        </authorList>
    </citation>
    <scope>NUCLEOTIDE SEQUENCE [LARGE SCALE GENOMIC DNA]</scope>
    <source>
        <strain evidence="1 2">Baltimore</strain>
    </source>
</reference>
<dbReference type="EMBL" id="JOJR01001340">
    <property type="protein sequence ID" value="RCN31279.1"/>
    <property type="molecule type" value="Genomic_DNA"/>
</dbReference>
<feature type="non-terminal residue" evidence="1">
    <location>
        <position position="139"/>
    </location>
</feature>
<comment type="caution">
    <text evidence="1">The sequence shown here is derived from an EMBL/GenBank/DDBJ whole genome shotgun (WGS) entry which is preliminary data.</text>
</comment>
<name>A0A368FJW0_ANCCA</name>
<dbReference type="Proteomes" id="UP000252519">
    <property type="component" value="Unassembled WGS sequence"/>
</dbReference>
<evidence type="ECO:0000313" key="1">
    <source>
        <dbReference type="EMBL" id="RCN31279.1"/>
    </source>
</evidence>